<feature type="compositionally biased region" description="Basic and acidic residues" evidence="1">
    <location>
        <begin position="119"/>
        <end position="129"/>
    </location>
</feature>
<accession>A0A7S0SDC7</accession>
<feature type="region of interest" description="Disordered" evidence="1">
    <location>
        <begin position="1"/>
        <end position="135"/>
    </location>
</feature>
<feature type="compositionally biased region" description="Polar residues" evidence="1">
    <location>
        <begin position="11"/>
        <end position="21"/>
    </location>
</feature>
<feature type="region of interest" description="Disordered" evidence="1">
    <location>
        <begin position="373"/>
        <end position="393"/>
    </location>
</feature>
<reference evidence="2" key="1">
    <citation type="submission" date="2021-01" db="EMBL/GenBank/DDBJ databases">
        <authorList>
            <person name="Corre E."/>
            <person name="Pelletier E."/>
            <person name="Niang G."/>
            <person name="Scheremetjew M."/>
            <person name="Finn R."/>
            <person name="Kale V."/>
            <person name="Holt S."/>
            <person name="Cochrane G."/>
            <person name="Meng A."/>
            <person name="Brown T."/>
            <person name="Cohen L."/>
        </authorList>
    </citation>
    <scope>NUCLEOTIDE SEQUENCE</scope>
    <source>
        <strain evidence="2">SL-175</strain>
    </source>
</reference>
<feature type="compositionally biased region" description="Basic and acidic residues" evidence="1">
    <location>
        <begin position="64"/>
        <end position="94"/>
    </location>
</feature>
<proteinExistence type="predicted"/>
<sequence length="533" mass="55676">MASVARAPCGSTLSPWASCSSGRGADATSIRRRSFGSEGQARLSTPRAVPARWEASSPGARSRFPNDGDGAAHGRRGPSPDDREEQTETSRDRTSSFSSPSLGVVPRTVRAAGAVTAARRTETRTETEGGRAWTRKPQHRIVLRLSSQASRARAVPASVAHVSKAKSGSEVARGVEDWLRWASVNSVDNTSVDELTTPPAAPPAANSTVTESPAAASPPEVPVAAAVDPPAGASSTVSRGALAATQTLRPERAAIHVVNIGTTKRTVAGVVVAHSDAFTKAVLEYQRLARKDAAAAAWSFADTAAGTPPPPPSPPPLSLPVRAVATREKGPAWAKFNEEGQALASSWSLPLTQIMATPSERQGDLAAVEAASGVGAQSTATTPAPEIPEGRRRVHHQPGAQARRDMTHEVAARGVAGASTAQVVAVVDVEVAAAAAVQVRNNVVLIHRKEDVHRTTEAEAQVQGDKIGAVANRFVDLHHLEAVEDPFTTFAAVRYDAEAAAVKKQEDNVSALNSRFEEAKCAFHIARAAAMLA</sequence>
<evidence type="ECO:0000313" key="2">
    <source>
        <dbReference type="EMBL" id="CAD8703764.1"/>
    </source>
</evidence>
<evidence type="ECO:0000256" key="1">
    <source>
        <dbReference type="SAM" id="MobiDB-lite"/>
    </source>
</evidence>
<gene>
    <name evidence="2" type="ORF">MANT1106_LOCUS6446</name>
</gene>
<dbReference type="AlphaFoldDB" id="A0A7S0SDC7"/>
<protein>
    <submittedName>
        <fullName evidence="2">Uncharacterized protein</fullName>
    </submittedName>
</protein>
<feature type="region of interest" description="Disordered" evidence="1">
    <location>
        <begin position="190"/>
        <end position="238"/>
    </location>
</feature>
<name>A0A7S0SDC7_9CHLO</name>
<organism evidence="2">
    <name type="scientific">Mantoniella antarctica</name>
    <dbReference type="NCBI Taxonomy" id="81844"/>
    <lineage>
        <taxon>Eukaryota</taxon>
        <taxon>Viridiplantae</taxon>
        <taxon>Chlorophyta</taxon>
        <taxon>Mamiellophyceae</taxon>
        <taxon>Mamiellales</taxon>
        <taxon>Mamiellaceae</taxon>
        <taxon>Mantoniella</taxon>
    </lineage>
</organism>
<feature type="compositionally biased region" description="Low complexity" evidence="1">
    <location>
        <begin position="212"/>
        <end position="235"/>
    </location>
</feature>
<dbReference type="EMBL" id="HBFC01011056">
    <property type="protein sequence ID" value="CAD8703764.1"/>
    <property type="molecule type" value="Transcribed_RNA"/>
</dbReference>
<feature type="compositionally biased region" description="Low complexity" evidence="1">
    <location>
        <begin position="95"/>
        <end position="118"/>
    </location>
</feature>